<dbReference type="eggNOG" id="ENOG502THZX">
    <property type="taxonomic scope" value="Eukaryota"/>
</dbReference>
<feature type="domain" description="DUF38" evidence="2">
    <location>
        <begin position="151"/>
        <end position="242"/>
    </location>
</feature>
<keyword evidence="3" id="KW-1185">Reference proteome</keyword>
<protein>
    <submittedName>
        <fullName evidence="4">F-box domain-containing protein</fullName>
    </submittedName>
</protein>
<sequence length="297" mass="34937">MILEMRKPEPIWQDLPEKFKNNVIKYLDYSSRCQLRLCSHSDKETVDKCALVLKTVTMETQTNFNVHTVIKVLKTREIFRITCDFFRAPEILGKIFSNPSMSVRVLSVEYVLIPEVILSFKRHNVSKVKLQSVHIKRSWKAAEQYGVRDSCLDFLEYFDLKTMIIDGRCQGKYFDRLIQMDQWKNCRGVYFPTRNEFTIDHFFHFNSLRLSLKTLSSDDAKRLIENFTNKETVEHETTFFQISTEQPMIPEDILSTNDMDLKKKLTHHNEGDGKMLAGSVCRTNEYTEEDFMNSPLI</sequence>
<reference evidence="4" key="1">
    <citation type="submission" date="2016-11" db="UniProtKB">
        <authorList>
            <consortium name="WormBaseParasite"/>
        </authorList>
    </citation>
    <scope>IDENTIFICATION</scope>
</reference>
<dbReference type="InterPro" id="IPR002900">
    <property type="entry name" value="DUF38/FTH_CAE_spp"/>
</dbReference>
<dbReference type="InterPro" id="IPR001810">
    <property type="entry name" value="F-box_dom"/>
</dbReference>
<dbReference type="InterPro" id="IPR042317">
    <property type="entry name" value="She-1-like"/>
</dbReference>
<dbReference type="AlphaFoldDB" id="A0A1I7TAS2"/>
<dbReference type="Pfam" id="PF00646">
    <property type="entry name" value="F-box"/>
    <property type="match status" value="1"/>
</dbReference>
<accession>A0A1I7TAS2</accession>
<name>A0A1I7TAS2_9PELO</name>
<organism evidence="3 4">
    <name type="scientific">Caenorhabditis tropicalis</name>
    <dbReference type="NCBI Taxonomy" id="1561998"/>
    <lineage>
        <taxon>Eukaryota</taxon>
        <taxon>Metazoa</taxon>
        <taxon>Ecdysozoa</taxon>
        <taxon>Nematoda</taxon>
        <taxon>Chromadorea</taxon>
        <taxon>Rhabditida</taxon>
        <taxon>Rhabditina</taxon>
        <taxon>Rhabditomorpha</taxon>
        <taxon>Rhabditoidea</taxon>
        <taxon>Rhabditidae</taxon>
        <taxon>Peloderinae</taxon>
        <taxon>Caenorhabditis</taxon>
    </lineage>
</organism>
<dbReference type="PANTHER" id="PTHR31006">
    <property type="entry name" value="F-BOX DOMAIN-CONTAINING PROTEIN-RELATED-RELATED"/>
    <property type="match status" value="1"/>
</dbReference>
<dbReference type="Pfam" id="PF01827">
    <property type="entry name" value="FTH"/>
    <property type="match status" value="1"/>
</dbReference>
<evidence type="ECO:0000259" key="2">
    <source>
        <dbReference type="Pfam" id="PF01827"/>
    </source>
</evidence>
<proteinExistence type="predicted"/>
<evidence type="ECO:0000259" key="1">
    <source>
        <dbReference type="Pfam" id="PF00646"/>
    </source>
</evidence>
<dbReference type="PANTHER" id="PTHR31006:SF5">
    <property type="entry name" value="PROTEIN CBG09232"/>
    <property type="match status" value="1"/>
</dbReference>
<dbReference type="Proteomes" id="UP000095282">
    <property type="component" value="Unplaced"/>
</dbReference>
<evidence type="ECO:0000313" key="3">
    <source>
        <dbReference type="Proteomes" id="UP000095282"/>
    </source>
</evidence>
<evidence type="ECO:0000313" key="4">
    <source>
        <dbReference type="WBParaSite" id="Csp11.Scaffold566.g4108.t1"/>
    </source>
</evidence>
<feature type="domain" description="F-box" evidence="1">
    <location>
        <begin position="12"/>
        <end position="51"/>
    </location>
</feature>
<dbReference type="WBParaSite" id="Csp11.Scaffold566.g4108.t1">
    <property type="protein sequence ID" value="Csp11.Scaffold566.g4108.t1"/>
    <property type="gene ID" value="Csp11.Scaffold566.g4108"/>
</dbReference>